<dbReference type="EMBL" id="CAJVPW010014989">
    <property type="protein sequence ID" value="CAG8658194.1"/>
    <property type="molecule type" value="Genomic_DNA"/>
</dbReference>
<name>A0ACA9NNU0_9GLOM</name>
<dbReference type="Proteomes" id="UP000789366">
    <property type="component" value="Unassembled WGS sequence"/>
</dbReference>
<feature type="non-terminal residue" evidence="1">
    <location>
        <position position="48"/>
    </location>
</feature>
<organism evidence="1 2">
    <name type="scientific">Cetraspora pellucida</name>
    <dbReference type="NCBI Taxonomy" id="1433469"/>
    <lineage>
        <taxon>Eukaryota</taxon>
        <taxon>Fungi</taxon>
        <taxon>Fungi incertae sedis</taxon>
        <taxon>Mucoromycota</taxon>
        <taxon>Glomeromycotina</taxon>
        <taxon>Glomeromycetes</taxon>
        <taxon>Diversisporales</taxon>
        <taxon>Gigasporaceae</taxon>
        <taxon>Cetraspora</taxon>
    </lineage>
</organism>
<sequence>DLSPNLKIQSTCDTIKCHIKRLDNGLQNFKERVYRIQRKIFLEDVKEP</sequence>
<evidence type="ECO:0000313" key="1">
    <source>
        <dbReference type="EMBL" id="CAG8658194.1"/>
    </source>
</evidence>
<protein>
    <submittedName>
        <fullName evidence="1">12603_t:CDS:1</fullName>
    </submittedName>
</protein>
<accession>A0ACA9NNU0</accession>
<gene>
    <name evidence="1" type="ORF">SPELUC_LOCUS9169</name>
</gene>
<evidence type="ECO:0000313" key="2">
    <source>
        <dbReference type="Proteomes" id="UP000789366"/>
    </source>
</evidence>
<feature type="non-terminal residue" evidence="1">
    <location>
        <position position="1"/>
    </location>
</feature>
<comment type="caution">
    <text evidence="1">The sequence shown here is derived from an EMBL/GenBank/DDBJ whole genome shotgun (WGS) entry which is preliminary data.</text>
</comment>
<proteinExistence type="predicted"/>
<keyword evidence="2" id="KW-1185">Reference proteome</keyword>
<reference evidence="1" key="1">
    <citation type="submission" date="2021-06" db="EMBL/GenBank/DDBJ databases">
        <authorList>
            <person name="Kallberg Y."/>
            <person name="Tangrot J."/>
            <person name="Rosling A."/>
        </authorList>
    </citation>
    <scope>NUCLEOTIDE SEQUENCE</scope>
    <source>
        <strain evidence="1">28 12/20/2015</strain>
    </source>
</reference>